<reference evidence="1" key="1">
    <citation type="submission" date="2021-06" db="EMBL/GenBank/DDBJ databases">
        <authorList>
            <person name="Kallberg Y."/>
            <person name="Tangrot J."/>
            <person name="Rosling A."/>
        </authorList>
    </citation>
    <scope>NUCLEOTIDE SEQUENCE</scope>
    <source>
        <strain evidence="1">IL203A</strain>
    </source>
</reference>
<evidence type="ECO:0000313" key="2">
    <source>
        <dbReference type="Proteomes" id="UP000789702"/>
    </source>
</evidence>
<comment type="caution">
    <text evidence="1">The sequence shown here is derived from an EMBL/GenBank/DDBJ whole genome shotgun (WGS) entry which is preliminary data.</text>
</comment>
<name>A0ACA9LM43_9GLOM</name>
<gene>
    <name evidence="1" type="ORF">DHETER_LOCUS4501</name>
</gene>
<dbReference type="EMBL" id="CAJVPU010004521">
    <property type="protein sequence ID" value="CAG8534112.1"/>
    <property type="molecule type" value="Genomic_DNA"/>
</dbReference>
<proteinExistence type="predicted"/>
<keyword evidence="2" id="KW-1185">Reference proteome</keyword>
<organism evidence="1 2">
    <name type="scientific">Dentiscutata heterogama</name>
    <dbReference type="NCBI Taxonomy" id="1316150"/>
    <lineage>
        <taxon>Eukaryota</taxon>
        <taxon>Fungi</taxon>
        <taxon>Fungi incertae sedis</taxon>
        <taxon>Mucoromycota</taxon>
        <taxon>Glomeromycotina</taxon>
        <taxon>Glomeromycetes</taxon>
        <taxon>Diversisporales</taxon>
        <taxon>Gigasporaceae</taxon>
        <taxon>Dentiscutata</taxon>
    </lineage>
</organism>
<sequence>MSPNENMNDVQEKKYILMTLKEEWEITEKNLAARRSLTIAHLAVSIITIIIGVFLLLIEQRKNTDKIINIVTSGVTATGGILALIKIIGEHVMSNKDNIKTLIQATRTRINALIKRERDIGILFAILASCYVIVLATISILINIGYIDRTSTNADRYLALSIIFIGGAWFMNIGLSTCERFVEYACNIHWGVMDLDDPINLDNLDHYDIRFKGICWRIGFAILFIPMIFLIGPLSNYYFLMQRMYLIEWSMKIDKVKFYGNSEEREKCRFKFIDHINSFTYFSKVFLRQKGDRKFIIESIELTDDQKTQLRRLMCGLELEIKNADAINLNHKNT</sequence>
<evidence type="ECO:0000313" key="1">
    <source>
        <dbReference type="EMBL" id="CAG8534112.1"/>
    </source>
</evidence>
<accession>A0ACA9LM43</accession>
<protein>
    <submittedName>
        <fullName evidence="1">11556_t:CDS:1</fullName>
    </submittedName>
</protein>
<dbReference type="Proteomes" id="UP000789702">
    <property type="component" value="Unassembled WGS sequence"/>
</dbReference>